<proteinExistence type="inferred from homology"/>
<evidence type="ECO:0000313" key="12">
    <source>
        <dbReference type="EnsemblMetazoa" id="CapteP33227"/>
    </source>
</evidence>
<dbReference type="SMART" id="SM00382">
    <property type="entry name" value="AAA"/>
    <property type="match status" value="1"/>
</dbReference>
<evidence type="ECO:0000256" key="4">
    <source>
        <dbReference type="ARBA" id="ARBA00022692"/>
    </source>
</evidence>
<dbReference type="InterPro" id="IPR027417">
    <property type="entry name" value="P-loop_NTPase"/>
</dbReference>
<feature type="transmembrane region" description="Helical" evidence="9">
    <location>
        <begin position="501"/>
        <end position="521"/>
    </location>
</feature>
<protein>
    <recommendedName>
        <fullName evidence="10">ABC transporter domain-containing protein</fullName>
    </recommendedName>
</protein>
<feature type="transmembrane region" description="Helical" evidence="9">
    <location>
        <begin position="393"/>
        <end position="414"/>
    </location>
</feature>
<dbReference type="GO" id="GO:0042632">
    <property type="term" value="P:cholesterol homeostasis"/>
    <property type="evidence" value="ECO:0007669"/>
    <property type="project" value="TreeGrafter"/>
</dbReference>
<dbReference type="GO" id="GO:0043190">
    <property type="term" value="C:ATP-binding cassette (ABC) transporter complex"/>
    <property type="evidence" value="ECO:0007669"/>
    <property type="project" value="TreeGrafter"/>
</dbReference>
<evidence type="ECO:0000256" key="5">
    <source>
        <dbReference type="ARBA" id="ARBA00022741"/>
    </source>
</evidence>
<evidence type="ECO:0000256" key="6">
    <source>
        <dbReference type="ARBA" id="ARBA00022840"/>
    </source>
</evidence>
<comment type="subcellular location">
    <subcellularLocation>
        <location evidence="1">Membrane</location>
        <topology evidence="1">Multi-pass membrane protein</topology>
    </subcellularLocation>
</comment>
<dbReference type="PROSITE" id="PS00211">
    <property type="entry name" value="ABC_TRANSPORTER_1"/>
    <property type="match status" value="1"/>
</dbReference>
<keyword evidence="8 9" id="KW-0472">Membrane</keyword>
<feature type="non-terminal residue" evidence="11">
    <location>
        <position position="1"/>
    </location>
</feature>
<dbReference type="GO" id="GO:0005524">
    <property type="term" value="F:ATP binding"/>
    <property type="evidence" value="ECO:0007669"/>
    <property type="project" value="UniProtKB-KW"/>
</dbReference>
<dbReference type="Proteomes" id="UP000014760">
    <property type="component" value="Unassembled WGS sequence"/>
</dbReference>
<feature type="transmembrane region" description="Helical" evidence="9">
    <location>
        <begin position="363"/>
        <end position="381"/>
    </location>
</feature>
<dbReference type="EnsemblMetazoa" id="CapteT33227">
    <property type="protein sequence ID" value="CapteP33227"/>
    <property type="gene ID" value="CapteG33227"/>
</dbReference>
<dbReference type="OrthoDB" id="66620at2759"/>
<dbReference type="GO" id="GO:0016324">
    <property type="term" value="C:apical plasma membrane"/>
    <property type="evidence" value="ECO:0007669"/>
    <property type="project" value="TreeGrafter"/>
</dbReference>
<keyword evidence="7 9" id="KW-1133">Transmembrane helix</keyword>
<dbReference type="InterPro" id="IPR043926">
    <property type="entry name" value="ABCG_dom"/>
</dbReference>
<sequence>HTLVVEGVNYTVEEKIGSWWKGCCFRPTRTKQVLKDITAHFKSQQLTGILGNSGSGKSSLLDLIAGRIKDSRRVHGTLELDGEPLVGRTFQSKAGYVIQMDRLLANLTVYETLIFSALLQAANEGHFNRAEVKWVMSDLSLTHVQNVLIGGAIVRGISGGERRRVSIAVQLLQDPDLLLLDEPTTGLDSFTAHHLVSTLNNLAEKRNKIIVMSIHQPRSDIFSLFDQIGILSQGEMIYFGSRELMVPYFTDIDFPCPTYANPLDYFVDIASIDRRTNKRELESCERLTQLREQYLHSTVFASTTNHIAVAKTSNSEFSSHKNANNKKTSLTTKESFLRFFWLLRILLTYDLKDKSGFNFFMRIMNLPLFAVFILIFTGKLNKNYDTAIQDRTGVIYQSISVPPMCGVLQAITYFPSMRNLYFRESREGQYSSQNLLSAYFTLITPFTVIQALVYTCMVYWGCGLYPSGERFAVFWGVVIAQQLLGEILTMACLGVFHSPPLAQATATISISIFLLIGSGFLRSQDNLPDFLNWMSYALNFKWSSEILNANEFHNLKFDC</sequence>
<dbReference type="AlphaFoldDB" id="R7URN6"/>
<evidence type="ECO:0000259" key="10">
    <source>
        <dbReference type="PROSITE" id="PS50893"/>
    </source>
</evidence>
<dbReference type="OMA" id="KDCDSFR"/>
<dbReference type="GO" id="GO:0033344">
    <property type="term" value="P:cholesterol efflux"/>
    <property type="evidence" value="ECO:0007669"/>
    <property type="project" value="TreeGrafter"/>
</dbReference>
<keyword evidence="3" id="KW-0813">Transport</keyword>
<dbReference type="GO" id="GO:0140359">
    <property type="term" value="F:ABC-type transporter activity"/>
    <property type="evidence" value="ECO:0007669"/>
    <property type="project" value="InterPro"/>
</dbReference>
<dbReference type="STRING" id="283909.R7URN6"/>
<feature type="domain" description="ABC transporter" evidence="10">
    <location>
        <begin position="3"/>
        <end position="258"/>
    </location>
</feature>
<evidence type="ECO:0000256" key="1">
    <source>
        <dbReference type="ARBA" id="ARBA00004141"/>
    </source>
</evidence>
<feature type="transmembrane region" description="Helical" evidence="9">
    <location>
        <begin position="472"/>
        <end position="496"/>
    </location>
</feature>
<dbReference type="Pfam" id="PF19055">
    <property type="entry name" value="ABC2_membrane_7"/>
    <property type="match status" value="1"/>
</dbReference>
<keyword evidence="6" id="KW-0067">ATP-binding</keyword>
<reference evidence="11 13" key="2">
    <citation type="journal article" date="2013" name="Nature">
        <title>Insights into bilaterian evolution from three spiralian genomes.</title>
        <authorList>
            <person name="Simakov O."/>
            <person name="Marletaz F."/>
            <person name="Cho S.J."/>
            <person name="Edsinger-Gonzales E."/>
            <person name="Havlak P."/>
            <person name="Hellsten U."/>
            <person name="Kuo D.H."/>
            <person name="Larsson T."/>
            <person name="Lv J."/>
            <person name="Arendt D."/>
            <person name="Savage R."/>
            <person name="Osoegawa K."/>
            <person name="de Jong P."/>
            <person name="Grimwood J."/>
            <person name="Chapman J.A."/>
            <person name="Shapiro H."/>
            <person name="Aerts A."/>
            <person name="Otillar R.P."/>
            <person name="Terry A.Y."/>
            <person name="Boore J.L."/>
            <person name="Grigoriev I.V."/>
            <person name="Lindberg D.R."/>
            <person name="Seaver E.C."/>
            <person name="Weisblat D.A."/>
            <person name="Putnam N.H."/>
            <person name="Rokhsar D.S."/>
        </authorList>
    </citation>
    <scope>NUCLEOTIDE SEQUENCE</scope>
    <source>
        <strain evidence="11 13">I ESC-2004</strain>
    </source>
</reference>
<gene>
    <name evidence="11" type="ORF">CAPTEDRAFT_33227</name>
</gene>
<keyword evidence="13" id="KW-1185">Reference proteome</keyword>
<evidence type="ECO:0000313" key="11">
    <source>
        <dbReference type="EMBL" id="ELU08875.1"/>
    </source>
</evidence>
<dbReference type="PANTHER" id="PTHR48041:SF113">
    <property type="entry name" value="ATP-BINDING CASSETTE SUB-FAMILY G MEMBER 5"/>
    <property type="match status" value="1"/>
</dbReference>
<reference evidence="12" key="3">
    <citation type="submission" date="2015-06" db="UniProtKB">
        <authorList>
            <consortium name="EnsemblMetazoa"/>
        </authorList>
    </citation>
    <scope>IDENTIFICATION</scope>
</reference>
<dbReference type="Pfam" id="PF00005">
    <property type="entry name" value="ABC_tran"/>
    <property type="match status" value="1"/>
</dbReference>
<dbReference type="HOGENOM" id="CLU_000604_57_9_1"/>
<dbReference type="EMBL" id="AMQN01006591">
    <property type="status" value="NOT_ANNOTATED_CDS"/>
    <property type="molecule type" value="Genomic_DNA"/>
</dbReference>
<dbReference type="InterPro" id="IPR017871">
    <property type="entry name" value="ABC_transporter-like_CS"/>
</dbReference>
<comment type="similarity">
    <text evidence="2">Belongs to the ABC transporter superfamily. ABCG family. Eye pigment precursor importer (TC 3.A.1.204) subfamily.</text>
</comment>
<evidence type="ECO:0000256" key="8">
    <source>
        <dbReference type="ARBA" id="ARBA00023136"/>
    </source>
</evidence>
<dbReference type="InterPro" id="IPR003593">
    <property type="entry name" value="AAA+_ATPase"/>
</dbReference>
<dbReference type="SUPFAM" id="SSF52540">
    <property type="entry name" value="P-loop containing nucleoside triphosphate hydrolases"/>
    <property type="match status" value="1"/>
</dbReference>
<evidence type="ECO:0000256" key="3">
    <source>
        <dbReference type="ARBA" id="ARBA00022448"/>
    </source>
</evidence>
<evidence type="ECO:0000256" key="9">
    <source>
        <dbReference type="SAM" id="Phobius"/>
    </source>
</evidence>
<evidence type="ECO:0000256" key="2">
    <source>
        <dbReference type="ARBA" id="ARBA00005814"/>
    </source>
</evidence>
<dbReference type="InterPro" id="IPR013525">
    <property type="entry name" value="ABC2_TM"/>
</dbReference>
<reference evidence="13" key="1">
    <citation type="submission" date="2012-12" db="EMBL/GenBank/DDBJ databases">
        <authorList>
            <person name="Hellsten U."/>
            <person name="Grimwood J."/>
            <person name="Chapman J.A."/>
            <person name="Shapiro H."/>
            <person name="Aerts A."/>
            <person name="Otillar R.P."/>
            <person name="Terry A.Y."/>
            <person name="Boore J.L."/>
            <person name="Simakov O."/>
            <person name="Marletaz F."/>
            <person name="Cho S.-J."/>
            <person name="Edsinger-Gonzales E."/>
            <person name="Havlak P."/>
            <person name="Kuo D.-H."/>
            <person name="Larsson T."/>
            <person name="Lv J."/>
            <person name="Arendt D."/>
            <person name="Savage R."/>
            <person name="Osoegawa K."/>
            <person name="de Jong P."/>
            <person name="Lindberg D.R."/>
            <person name="Seaver E.C."/>
            <person name="Weisblat D.A."/>
            <person name="Putnam N.H."/>
            <person name="Grigoriev I.V."/>
            <person name="Rokhsar D.S."/>
        </authorList>
    </citation>
    <scope>NUCLEOTIDE SEQUENCE</scope>
    <source>
        <strain evidence="13">I ESC-2004</strain>
    </source>
</reference>
<dbReference type="PROSITE" id="PS50893">
    <property type="entry name" value="ABC_TRANSPORTER_2"/>
    <property type="match status" value="1"/>
</dbReference>
<dbReference type="Gene3D" id="3.40.50.300">
    <property type="entry name" value="P-loop containing nucleotide triphosphate hydrolases"/>
    <property type="match status" value="1"/>
</dbReference>
<dbReference type="GO" id="GO:0016887">
    <property type="term" value="F:ATP hydrolysis activity"/>
    <property type="evidence" value="ECO:0007669"/>
    <property type="project" value="InterPro"/>
</dbReference>
<evidence type="ECO:0000256" key="7">
    <source>
        <dbReference type="ARBA" id="ARBA00022989"/>
    </source>
</evidence>
<dbReference type="FunCoup" id="R7URN6">
    <property type="interactions" value="25"/>
</dbReference>
<feature type="non-terminal residue" evidence="11">
    <location>
        <position position="559"/>
    </location>
</feature>
<feature type="transmembrane region" description="Helical" evidence="9">
    <location>
        <begin position="435"/>
        <end position="460"/>
    </location>
</feature>
<dbReference type="InterPro" id="IPR050352">
    <property type="entry name" value="ABCG_transporters"/>
</dbReference>
<dbReference type="PANTHER" id="PTHR48041">
    <property type="entry name" value="ABC TRANSPORTER G FAMILY MEMBER 28"/>
    <property type="match status" value="1"/>
</dbReference>
<name>R7URN6_CAPTE</name>
<keyword evidence="5" id="KW-0547">Nucleotide-binding</keyword>
<dbReference type="EMBL" id="KB298689">
    <property type="protein sequence ID" value="ELU08875.1"/>
    <property type="molecule type" value="Genomic_DNA"/>
</dbReference>
<dbReference type="InterPro" id="IPR003439">
    <property type="entry name" value="ABC_transporter-like_ATP-bd"/>
</dbReference>
<evidence type="ECO:0000313" key="13">
    <source>
        <dbReference type="Proteomes" id="UP000014760"/>
    </source>
</evidence>
<keyword evidence="4 9" id="KW-0812">Transmembrane</keyword>
<organism evidence="11">
    <name type="scientific">Capitella teleta</name>
    <name type="common">Polychaete worm</name>
    <dbReference type="NCBI Taxonomy" id="283909"/>
    <lineage>
        <taxon>Eukaryota</taxon>
        <taxon>Metazoa</taxon>
        <taxon>Spiralia</taxon>
        <taxon>Lophotrochozoa</taxon>
        <taxon>Annelida</taxon>
        <taxon>Polychaeta</taxon>
        <taxon>Sedentaria</taxon>
        <taxon>Scolecida</taxon>
        <taxon>Capitellidae</taxon>
        <taxon>Capitella</taxon>
    </lineage>
</organism>
<dbReference type="Pfam" id="PF01061">
    <property type="entry name" value="ABC2_membrane"/>
    <property type="match status" value="1"/>
</dbReference>
<accession>R7URN6</accession>